<sequence>MQLFREARNHYTQAVRKAKASFFKQKFASCNTNSKKFWDTVKSMENKNTSSQLPTALKIGNTVTTDKSTIIENFNKHFSTAGHAFHLATPTPVNSTAPPTTTRPSLPHFSFSQICSADVLNELQNLDPYKSAGLDNLDPFFLKLSAKIVATPITSLFNLSFVSSEIPKDWKAAAVIPLFKGGDTLDPNCYRPISILPCLSKVFESQVNKQITDHFESHHTFSAMQSGFRAGHGCTSATLKVLNDILTAIDKKHYCAAVFNDLAKAFDSVNHHILIGRLDSLGFSNDCLAWFTNYFSDRVQCVKSEGLLSGPLAVSMGVPQGSILGPTLLSVYINEVALAAGESLIHLYADDTILYTSGPSLDTVLTTLQASFNAIQLSFRGLQLLLNTSKTKCMLFNRSLPVPTRLSNITTLDGSDLEYVDNYKYLGVWLDCKLSFQTHIKHLQSKVKSRIGFLFCNKASFTHAAKHTLVKLTILPILDFGDVIYKIASNTLLNKLDAVYHSAIRFVTKAPYTTHHCDLYALVGWPSLHTRRQTHWLHVIYKTLLGKVPPYLSSLVTIASPTCSTRSSRYISLVTPKTNSFFGRLSFQFSAANDWNELQKSLKLETLISLTSFKHQLSEQLTDYCTCTQPTYNLAQTTTSFPTVFYLFIYFAPLHPIIFISTLHILPLQIYHSSVLLAILYLLCHHGLFAFTSLISPHLLTSYIDLFILYY</sequence>
<keyword evidence="1" id="KW-1133">Transmembrane helix</keyword>
<feature type="transmembrane region" description="Helical" evidence="1">
    <location>
        <begin position="644"/>
        <end position="663"/>
    </location>
</feature>
<keyword evidence="1" id="KW-0812">Transmembrane</keyword>
<evidence type="ECO:0000313" key="4">
    <source>
        <dbReference type="Proteomes" id="UP000694395"/>
    </source>
</evidence>
<evidence type="ECO:0000313" key="3">
    <source>
        <dbReference type="Ensembl" id="ENSOMYP00000010821.2"/>
    </source>
</evidence>
<evidence type="ECO:0000256" key="1">
    <source>
        <dbReference type="SAM" id="Phobius"/>
    </source>
</evidence>
<dbReference type="Pfam" id="PF00078">
    <property type="entry name" value="RVT_1"/>
    <property type="match status" value="1"/>
</dbReference>
<dbReference type="PROSITE" id="PS50878">
    <property type="entry name" value="RT_POL"/>
    <property type="match status" value="1"/>
</dbReference>
<dbReference type="Ensembl" id="ENSOMYT00000011997.2">
    <property type="protein sequence ID" value="ENSOMYP00000010821.2"/>
    <property type="gene ID" value="ENSOMYG00000005451.2"/>
</dbReference>
<dbReference type="PANTHER" id="PTHR33332">
    <property type="entry name" value="REVERSE TRANSCRIPTASE DOMAIN-CONTAINING PROTEIN"/>
    <property type="match status" value="1"/>
</dbReference>
<dbReference type="SUPFAM" id="SSF56672">
    <property type="entry name" value="DNA/RNA polymerases"/>
    <property type="match status" value="1"/>
</dbReference>
<accession>A0A8C7NPL6</accession>
<feature type="transmembrane region" description="Helical" evidence="1">
    <location>
        <begin position="675"/>
        <end position="695"/>
    </location>
</feature>
<feature type="domain" description="Reverse transcriptase" evidence="2">
    <location>
        <begin position="159"/>
        <end position="430"/>
    </location>
</feature>
<dbReference type="InterPro" id="IPR000477">
    <property type="entry name" value="RT_dom"/>
</dbReference>
<keyword evidence="1" id="KW-0472">Membrane</keyword>
<organism evidence="3 4">
    <name type="scientific">Oncorhynchus mykiss</name>
    <name type="common">Rainbow trout</name>
    <name type="synonym">Salmo gairdneri</name>
    <dbReference type="NCBI Taxonomy" id="8022"/>
    <lineage>
        <taxon>Eukaryota</taxon>
        <taxon>Metazoa</taxon>
        <taxon>Chordata</taxon>
        <taxon>Craniata</taxon>
        <taxon>Vertebrata</taxon>
        <taxon>Euteleostomi</taxon>
        <taxon>Actinopterygii</taxon>
        <taxon>Neopterygii</taxon>
        <taxon>Teleostei</taxon>
        <taxon>Protacanthopterygii</taxon>
        <taxon>Salmoniformes</taxon>
        <taxon>Salmonidae</taxon>
        <taxon>Salmoninae</taxon>
        <taxon>Oncorhynchus</taxon>
    </lineage>
</organism>
<reference evidence="3" key="1">
    <citation type="submission" date="2020-07" db="EMBL/GenBank/DDBJ databases">
        <title>A long reads based de novo assembly of the rainbow trout Arlee double haploid line genome.</title>
        <authorList>
            <person name="Gao G."/>
            <person name="Palti Y."/>
        </authorList>
    </citation>
    <scope>NUCLEOTIDE SEQUENCE [LARGE SCALE GENOMIC DNA]</scope>
</reference>
<dbReference type="GeneTree" id="ENSGT01030000234565"/>
<evidence type="ECO:0000259" key="2">
    <source>
        <dbReference type="PROSITE" id="PS50878"/>
    </source>
</evidence>
<proteinExistence type="predicted"/>
<dbReference type="CDD" id="cd01650">
    <property type="entry name" value="RT_nLTR_like"/>
    <property type="match status" value="1"/>
</dbReference>
<reference evidence="3" key="3">
    <citation type="submission" date="2025-09" db="UniProtKB">
        <authorList>
            <consortium name="Ensembl"/>
        </authorList>
    </citation>
    <scope>IDENTIFICATION</scope>
</reference>
<dbReference type="Proteomes" id="UP000694395">
    <property type="component" value="Chromosome 11"/>
</dbReference>
<keyword evidence="4" id="KW-1185">Reference proteome</keyword>
<protein>
    <recommendedName>
        <fullName evidence="2">Reverse transcriptase domain-containing protein</fullName>
    </recommendedName>
</protein>
<reference evidence="3" key="2">
    <citation type="submission" date="2025-08" db="UniProtKB">
        <authorList>
            <consortium name="Ensembl"/>
        </authorList>
    </citation>
    <scope>IDENTIFICATION</scope>
</reference>
<dbReference type="InterPro" id="IPR043502">
    <property type="entry name" value="DNA/RNA_pol_sf"/>
</dbReference>
<dbReference type="AlphaFoldDB" id="A0A8C7NPL6"/>
<name>A0A8C7NPL6_ONCMY</name>